<evidence type="ECO:0000313" key="1">
    <source>
        <dbReference type="EMBL" id="KVP97992.1"/>
    </source>
</evidence>
<dbReference type="AlphaFoldDB" id="A0AAW3MYU6"/>
<keyword evidence="2" id="KW-1185">Reference proteome</keyword>
<accession>A0AAW3MYU6</accession>
<dbReference type="EMBL" id="LPBJ01000047">
    <property type="protein sequence ID" value="KVP97992.1"/>
    <property type="molecule type" value="Genomic_DNA"/>
</dbReference>
<gene>
    <name evidence="1" type="ORF">WJ96_05320</name>
</gene>
<comment type="caution">
    <text evidence="1">The sequence shown here is derived from an EMBL/GenBank/DDBJ whole genome shotgun (WGS) entry which is preliminary data.</text>
</comment>
<evidence type="ECO:0000313" key="2">
    <source>
        <dbReference type="Proteomes" id="UP000056453"/>
    </source>
</evidence>
<sequence>MYRDGDNHKEVLSEVVSGAISQEQVAQISEHLEDGIFLIAEQVGLPTPSFLYCGKYRWPTKSDHVFTTWLDFEEAQEDGLSSPAAEAMLTDKAPTLDLNIDTLVARILSAKWDAKPEWTRMRAAGRNYNPFSGGATCDGPSVRRM</sequence>
<protein>
    <submittedName>
        <fullName evidence="1">Uncharacterized protein</fullName>
    </submittedName>
</protein>
<proteinExistence type="predicted"/>
<reference evidence="1 2" key="1">
    <citation type="submission" date="2015-11" db="EMBL/GenBank/DDBJ databases">
        <title>Expanding the genomic diversity of Burkholderia species for the development of highly accurate diagnostics.</title>
        <authorList>
            <person name="Sahl J."/>
            <person name="Keim P."/>
            <person name="Wagner D."/>
        </authorList>
    </citation>
    <scope>NUCLEOTIDE SEQUENCE [LARGE SCALE GENOMIC DNA]</scope>
    <source>
        <strain evidence="1 2">MSMB1808WGS</strain>
    </source>
</reference>
<organism evidence="1 2">
    <name type="scientific">Burkholderia ubonensis</name>
    <dbReference type="NCBI Taxonomy" id="101571"/>
    <lineage>
        <taxon>Bacteria</taxon>
        <taxon>Pseudomonadati</taxon>
        <taxon>Pseudomonadota</taxon>
        <taxon>Betaproteobacteria</taxon>
        <taxon>Burkholderiales</taxon>
        <taxon>Burkholderiaceae</taxon>
        <taxon>Burkholderia</taxon>
        <taxon>Burkholderia cepacia complex</taxon>
    </lineage>
</organism>
<dbReference type="Proteomes" id="UP000056453">
    <property type="component" value="Unassembled WGS sequence"/>
</dbReference>
<name>A0AAW3MYU6_9BURK</name>